<protein>
    <submittedName>
        <fullName evidence="1">Uncharacterized protein</fullName>
    </submittedName>
</protein>
<proteinExistence type="predicted"/>
<dbReference type="AlphaFoldDB" id="A0A6V8PHX4"/>
<dbReference type="Proteomes" id="UP000568877">
    <property type="component" value="Unassembled WGS sequence"/>
</dbReference>
<evidence type="ECO:0000313" key="1">
    <source>
        <dbReference type="EMBL" id="GFP31838.1"/>
    </source>
</evidence>
<organism evidence="1 2">
    <name type="scientific">Candidatus Hakubella thermalkaliphila</name>
    <dbReference type="NCBI Taxonomy" id="2754717"/>
    <lineage>
        <taxon>Bacteria</taxon>
        <taxon>Bacillati</taxon>
        <taxon>Actinomycetota</taxon>
        <taxon>Actinomycetota incertae sedis</taxon>
        <taxon>Candidatus Hakubellales</taxon>
        <taxon>Candidatus Hakubellaceae</taxon>
        <taxon>Candidatus Hakubella</taxon>
    </lineage>
</organism>
<reference evidence="1 2" key="1">
    <citation type="journal article" date="2020" name="Front. Microbiol.">
        <title>Single-cell genomics of novel Actinobacteria with the Wood-Ljungdahl pathway discovered in a serpentinizing system.</title>
        <authorList>
            <person name="Merino N."/>
            <person name="Kawai M."/>
            <person name="Boyd E.S."/>
            <person name="Colman D.R."/>
            <person name="McGlynn S.E."/>
            <person name="Nealson K.H."/>
            <person name="Kurokawa K."/>
            <person name="Hongoh Y."/>
        </authorList>
    </citation>
    <scope>NUCLEOTIDE SEQUENCE [LARGE SCALE GENOMIC DNA]</scope>
    <source>
        <strain evidence="1 2">S42</strain>
    </source>
</reference>
<comment type="caution">
    <text evidence="1">The sequence shown here is derived from an EMBL/GenBank/DDBJ whole genome shotgun (WGS) entry which is preliminary data.</text>
</comment>
<name>A0A6V8PHX4_9ACTN</name>
<evidence type="ECO:0000313" key="2">
    <source>
        <dbReference type="Proteomes" id="UP000568877"/>
    </source>
</evidence>
<dbReference type="EMBL" id="BLSA01000010">
    <property type="protein sequence ID" value="GFP31838.1"/>
    <property type="molecule type" value="Genomic_DNA"/>
</dbReference>
<gene>
    <name evidence="1" type="ORF">HKBW3S42_00144</name>
</gene>
<feature type="non-terminal residue" evidence="1">
    <location>
        <position position="42"/>
    </location>
</feature>
<sequence length="42" mass="4951">MVGYQEGLTPRSARPLFIRNPKEVEQQVYNEYRAHNRATCVK</sequence>
<accession>A0A6V8PHX4</accession>